<keyword evidence="2" id="KW-1133">Transmembrane helix</keyword>
<feature type="transmembrane region" description="Helical" evidence="2">
    <location>
        <begin position="705"/>
        <end position="723"/>
    </location>
</feature>
<evidence type="ECO:0000256" key="1">
    <source>
        <dbReference type="SAM" id="MobiDB-lite"/>
    </source>
</evidence>
<feature type="transmembrane region" description="Helical" evidence="2">
    <location>
        <begin position="764"/>
        <end position="786"/>
    </location>
</feature>
<feature type="transmembrane region" description="Helical" evidence="2">
    <location>
        <begin position="853"/>
        <end position="877"/>
    </location>
</feature>
<protein>
    <recommendedName>
        <fullName evidence="5">Orofacial cleft 1 candidate gene 1 protein</fullName>
    </recommendedName>
</protein>
<evidence type="ECO:0000256" key="2">
    <source>
        <dbReference type="SAM" id="Phobius"/>
    </source>
</evidence>
<keyword evidence="2" id="KW-0812">Transmembrane</keyword>
<accession>A0ABM4LL84</accession>
<name>A0ABM4LL84_EQUPR</name>
<dbReference type="Proteomes" id="UP001652662">
    <property type="component" value="Chromosome 19"/>
</dbReference>
<evidence type="ECO:0000313" key="4">
    <source>
        <dbReference type="RefSeq" id="XP_070441205.1"/>
    </source>
</evidence>
<dbReference type="RefSeq" id="XP_070441205.1">
    <property type="nucleotide sequence ID" value="XM_070585104.1"/>
</dbReference>
<feature type="transmembrane region" description="Helical" evidence="2">
    <location>
        <begin position="798"/>
        <end position="820"/>
    </location>
</feature>
<sequence>MDREKFQQKALKQTKQKKSKSAEFLMVKEGREATEGIGNPAFNMSSPDLSAYQPSEKKVIRNDMLDRILAARQQKFRLLASAEPKGNEYSRNYFDPLMDEEINPRQCGMEVSREVTEAFLFSHSKSMNIGHVGFFPMLMLKRSQVWTEREDLEFLGSSNLVNEDSGRLFWNTCSWSFRSPLQVDNRILYDRLMKLFDENAQREPPEQMEFHVIFLGSIDDSVEQETLGSEEPMRSSKSPELHKEDGEAASASSEDFERHAQKDVILPGSSSSEQDLKFEGEGLSQYIPMSCLKTDKTFEKAPHRPLIADLNVCEEDSVAKLCTLTEGTHESKKAAGPRWKVEQSQSPQPLQMQMKCIRGLKNKAPQGAYLLQVSLLERPGGSVLQWGQMEQLKTRTHPVRHDGNFYDMGLYFHESLYVGLPPKTDVKPGMAFLFELFLLRGKYAYLDQVVGWAAFPLCDNNFDVLEGKFKCPLLRGHYDQKLDTFRKIEDLICLDLDHWLCNLYFQVIKLPLCLDDQKIHERHIQLPAELPVHLMAKAEKTESGVNNIGGLSEKETEKNFCASMDDEAKSSLHSSQDLVAAAGFKANFRQHLRTLRNTGSISNKIGPCPTDCDLSLSKEDQELHDKRESQTDHSMKEKSSAWRTRETEDYSEDVSYLEELEKHRFSVCCSSVAYSRGSGEFFKHLHFVLASVYSELQLAQWRSQGFWYIILLVASLWFLRLYLHYLSQWLFLQATSTPVTKFHFSPFTVELCYSTSSLDIGEELLVVVVGPLMLNTMILPLLLIRWGCQLLFASCSDVLSKLIITMGLWTVLDPLAVFIVDTVLGRLTHNGESPVADAAKLYWAFVRSMQSGILGVMLTVLLYILLVIISSLILYLYCLRLHNDSWIVDAFQRIHSEETKFFVPYDAEISNQELSYIVKRSEQWRGISGERRKVAVYDYIWKSHGIKSSISSCDLQHLNEISESALGPGDITSHVSIYNVYPSGFQELYRHFLRLPDGAIVEVFGDISSLKFIPSELVAAIQEHVSEMDSTLEDSFDIKSREMKRTH</sequence>
<dbReference type="PANTHER" id="PTHR33862:SF3">
    <property type="entry name" value="OROFACIAL CLEFT 1 CANDIDATE GENE 1 PROTEIN"/>
    <property type="match status" value="1"/>
</dbReference>
<feature type="region of interest" description="Disordered" evidence="1">
    <location>
        <begin position="620"/>
        <end position="642"/>
    </location>
</feature>
<dbReference type="InterPro" id="IPR031390">
    <property type="entry name" value="OFCC1"/>
</dbReference>
<feature type="region of interest" description="Disordered" evidence="1">
    <location>
        <begin position="224"/>
        <end position="257"/>
    </location>
</feature>
<feature type="region of interest" description="Disordered" evidence="1">
    <location>
        <begin position="1"/>
        <end position="22"/>
    </location>
</feature>
<evidence type="ECO:0000313" key="3">
    <source>
        <dbReference type="Proteomes" id="UP001652662"/>
    </source>
</evidence>
<dbReference type="Pfam" id="PF15680">
    <property type="entry name" value="OFCC1"/>
    <property type="match status" value="1"/>
</dbReference>
<organism evidence="3 4">
    <name type="scientific">Equus przewalskii</name>
    <name type="common">Przewalski's horse</name>
    <name type="synonym">Equus caballus przewalskii</name>
    <dbReference type="NCBI Taxonomy" id="9798"/>
    <lineage>
        <taxon>Eukaryota</taxon>
        <taxon>Metazoa</taxon>
        <taxon>Chordata</taxon>
        <taxon>Craniata</taxon>
        <taxon>Vertebrata</taxon>
        <taxon>Euteleostomi</taxon>
        <taxon>Mammalia</taxon>
        <taxon>Eutheria</taxon>
        <taxon>Laurasiatheria</taxon>
        <taxon>Perissodactyla</taxon>
        <taxon>Equidae</taxon>
        <taxon>Equus</taxon>
    </lineage>
</organism>
<dbReference type="GeneID" id="103563474"/>
<reference evidence="4" key="1">
    <citation type="submission" date="2025-08" db="UniProtKB">
        <authorList>
            <consortium name="RefSeq"/>
        </authorList>
    </citation>
    <scope>IDENTIFICATION</scope>
    <source>
        <tissue evidence="4">Blood</tissue>
    </source>
</reference>
<feature type="compositionally biased region" description="Basic and acidic residues" evidence="1">
    <location>
        <begin position="231"/>
        <end position="246"/>
    </location>
</feature>
<keyword evidence="3" id="KW-1185">Reference proteome</keyword>
<evidence type="ECO:0008006" key="5">
    <source>
        <dbReference type="Google" id="ProtNLM"/>
    </source>
</evidence>
<dbReference type="PANTHER" id="PTHR33862">
    <property type="entry name" value="OROFACIAL CLEFT 1 CANDIDATE GENE 1 PROTEIN"/>
    <property type="match status" value="1"/>
</dbReference>
<gene>
    <name evidence="4" type="primary">LOC103563474</name>
</gene>
<keyword evidence="2" id="KW-0472">Membrane</keyword>
<proteinExistence type="predicted"/>